<evidence type="ECO:0000313" key="2">
    <source>
        <dbReference type="Proteomes" id="UP001501243"/>
    </source>
</evidence>
<organism evidence="1 2">
    <name type="scientific">Hymenobacter ginsengisoli</name>
    <dbReference type="NCBI Taxonomy" id="1051626"/>
    <lineage>
        <taxon>Bacteria</taxon>
        <taxon>Pseudomonadati</taxon>
        <taxon>Bacteroidota</taxon>
        <taxon>Cytophagia</taxon>
        <taxon>Cytophagales</taxon>
        <taxon>Hymenobacteraceae</taxon>
        <taxon>Hymenobacter</taxon>
    </lineage>
</organism>
<dbReference type="EMBL" id="BAABGQ010000005">
    <property type="protein sequence ID" value="GAA4498544.1"/>
    <property type="molecule type" value="Genomic_DNA"/>
</dbReference>
<sequence length="113" mass="12801">MGRKHVCFACRHAFNAHYNAVGPTTCPGCGGPLEVLSHRFRPPKKREEAKWKVAQYLAAHGFYYQHIYEHPWGGHYITYPSTLVEAQDFVTTYQAQAAKRGVPSDVPVATLRR</sequence>
<comment type="caution">
    <text evidence="1">The sequence shown here is derived from an EMBL/GenBank/DDBJ whole genome shotgun (WGS) entry which is preliminary data.</text>
</comment>
<reference evidence="2" key="1">
    <citation type="journal article" date="2019" name="Int. J. Syst. Evol. Microbiol.">
        <title>The Global Catalogue of Microorganisms (GCM) 10K type strain sequencing project: providing services to taxonomists for standard genome sequencing and annotation.</title>
        <authorList>
            <consortium name="The Broad Institute Genomics Platform"/>
            <consortium name="The Broad Institute Genome Sequencing Center for Infectious Disease"/>
            <person name="Wu L."/>
            <person name="Ma J."/>
        </authorList>
    </citation>
    <scope>NUCLEOTIDE SEQUENCE [LARGE SCALE GENOMIC DNA]</scope>
    <source>
        <strain evidence="2">JCM 17841</strain>
    </source>
</reference>
<evidence type="ECO:0000313" key="1">
    <source>
        <dbReference type="EMBL" id="GAA4498544.1"/>
    </source>
</evidence>
<gene>
    <name evidence="1" type="ORF">GCM10023172_15740</name>
</gene>
<accession>A0ABP8Q713</accession>
<proteinExistence type="predicted"/>
<protein>
    <submittedName>
        <fullName evidence="1">Uncharacterized protein</fullName>
    </submittedName>
</protein>
<dbReference type="Proteomes" id="UP001501243">
    <property type="component" value="Unassembled WGS sequence"/>
</dbReference>
<name>A0ABP8Q713_9BACT</name>
<keyword evidence="2" id="KW-1185">Reference proteome</keyword>